<keyword evidence="5 9" id="KW-0645">Protease</keyword>
<evidence type="ECO:0000256" key="1">
    <source>
        <dbReference type="ARBA" id="ARBA00004613"/>
    </source>
</evidence>
<feature type="domain" description="RING-type" evidence="10">
    <location>
        <begin position="894"/>
        <end position="948"/>
    </location>
</feature>
<comment type="subcellular location">
    <subcellularLocation>
        <location evidence="1">Secreted</location>
    </subcellularLocation>
</comment>
<feature type="signal peptide" evidence="9">
    <location>
        <begin position="1"/>
        <end position="23"/>
    </location>
</feature>
<dbReference type="PROSITE" id="PS50089">
    <property type="entry name" value="ZF_RING_2"/>
    <property type="match status" value="1"/>
</dbReference>
<keyword evidence="3" id="KW-0964">Secreted</keyword>
<dbReference type="SUPFAM" id="SSF53474">
    <property type="entry name" value="alpha/beta-Hydrolases"/>
    <property type="match status" value="1"/>
</dbReference>
<evidence type="ECO:0000256" key="6">
    <source>
        <dbReference type="ARBA" id="ARBA00022801"/>
    </source>
</evidence>
<dbReference type="PROSITE" id="PS00131">
    <property type="entry name" value="CARBOXYPEPT_SER_SER"/>
    <property type="match status" value="1"/>
</dbReference>
<dbReference type="EC" id="3.4.16.-" evidence="9"/>
<keyword evidence="8" id="KW-0479">Metal-binding</keyword>
<feature type="chain" id="PRO_5044992126" description="Carboxypeptidase" evidence="9">
    <location>
        <begin position="24"/>
        <end position="953"/>
    </location>
</feature>
<dbReference type="Gene3D" id="6.10.250.940">
    <property type="match status" value="1"/>
</dbReference>
<evidence type="ECO:0000256" key="5">
    <source>
        <dbReference type="ARBA" id="ARBA00022670"/>
    </source>
</evidence>
<sequence>MALSPKWVFVVQILLTLINLNRATSSSDPLVQQELDKVLQLPGQTFNISFAHYAGYVTVNEYTGRALFYWFIEAAEDPSSKPLVLWLNGGPGCSSIAYGQSEEIGPFHIKEDGKTLYLNPYSWNQAANILFLDFPVGVGFSYSNSSFDISSNGDLRTAKDSLKFLLEWFERFPQYKGRDFYITGESYAGHYVPQLSQAIVRYNFATKAKSINLKGYMVGNALTDDFHDHLGLFQFMWSVGMISDQTYKLLNVFCDSQSFILSSELCDKIMDIAREEIGNIDLYSIFTPPCSVKIGFSNQLMKKLIMASGISRKYDPCTEQHSAVYYNLPEVQQALHVYVDNATFKWATCSDEVSTTWKDSPRSVLNIYRELIHARLRIWIFSGDTDAVIPVTSTRYSIDALKLPTVSPWRAWYDDGQVGGWTQDYAGLTFVTVRGAGHEVPLHKPKQAFTLFKAFLSGAPMPYMEQLYSLPFCSDSCFRIHFLMETRDPMHLETEPATASTATSQAYKNGEPGLHSFQSDPIHHNELMHYEGSGYGHNPVLYRPVSVFPHPAGYTSSMPQFYTSRGMANATTVMPDQAQFNLIQRQLLYGNPISIGHNLPVVYHSQGQSIGVPAGYNLIPNAVQTGNLYHQEQLFGSLHPWNTNYRFPGHGVVHNAASSHQNLVGVSLNSSYVHGWPGMNINPGMMHGTNPRANSTPSNLPVLQCHSRQHFPVPVGRALGLEYHLGARLNEDSNRCIQDPTTGSRPLSHSHGGLSPMDLARFSRVGLTNTSLSRIPNEQNSFELQHAHENIIRMLPTEPSAVLPTVWARQSTNMENPSGERSQAQRNQLDHFNQTFVPSVRRNTKQTASASGQVSWKKTWTWPSNRIHKPSKGNVYHISWDGFDKSYLPVGLKCNFCNGDLGYAPVKIESKPPVLPEVSVLSCGHAFHSECFQPLIQEPSAEPPCYICALGKP</sequence>
<evidence type="ECO:0000256" key="3">
    <source>
        <dbReference type="ARBA" id="ARBA00022525"/>
    </source>
</evidence>
<proteinExistence type="inferred from homology"/>
<dbReference type="Gene3D" id="3.40.50.11320">
    <property type="match status" value="1"/>
</dbReference>
<dbReference type="Pfam" id="PF00450">
    <property type="entry name" value="Peptidase_S10"/>
    <property type="match status" value="1"/>
</dbReference>
<evidence type="ECO:0000313" key="11">
    <source>
        <dbReference type="EMBL" id="WJZ98421.1"/>
    </source>
</evidence>
<evidence type="ECO:0000256" key="7">
    <source>
        <dbReference type="ARBA" id="ARBA00023180"/>
    </source>
</evidence>
<evidence type="ECO:0000256" key="9">
    <source>
        <dbReference type="RuleBase" id="RU361156"/>
    </source>
</evidence>
<dbReference type="InterPro" id="IPR018202">
    <property type="entry name" value="Ser_caboxypep_ser_AS"/>
</dbReference>
<keyword evidence="6 9" id="KW-0378">Hydrolase</keyword>
<dbReference type="InterPro" id="IPR001841">
    <property type="entry name" value="Znf_RING"/>
</dbReference>
<keyword evidence="8" id="KW-0863">Zinc-finger</keyword>
<dbReference type="PANTHER" id="PTHR11802">
    <property type="entry name" value="SERINE PROTEASE FAMILY S10 SERINE CARBOXYPEPTIDASE"/>
    <property type="match status" value="1"/>
</dbReference>
<keyword evidence="12" id="KW-1185">Reference proteome</keyword>
<organism evidence="11 12">
    <name type="scientific">Vitis vinifera</name>
    <name type="common">Grape</name>
    <dbReference type="NCBI Taxonomy" id="29760"/>
    <lineage>
        <taxon>Eukaryota</taxon>
        <taxon>Viridiplantae</taxon>
        <taxon>Streptophyta</taxon>
        <taxon>Embryophyta</taxon>
        <taxon>Tracheophyta</taxon>
        <taxon>Spermatophyta</taxon>
        <taxon>Magnoliopsida</taxon>
        <taxon>eudicotyledons</taxon>
        <taxon>Gunneridae</taxon>
        <taxon>Pentapetalae</taxon>
        <taxon>rosids</taxon>
        <taxon>Vitales</taxon>
        <taxon>Vitaceae</taxon>
        <taxon>Viteae</taxon>
        <taxon>Vitis</taxon>
    </lineage>
</organism>
<evidence type="ECO:0000313" key="12">
    <source>
        <dbReference type="Proteomes" id="UP001227230"/>
    </source>
</evidence>
<comment type="similarity">
    <text evidence="2 9">Belongs to the peptidase S10 family.</text>
</comment>
<evidence type="ECO:0000259" key="10">
    <source>
        <dbReference type="PROSITE" id="PS50089"/>
    </source>
</evidence>
<keyword evidence="7" id="KW-0325">Glycoprotein</keyword>
<dbReference type="Gene3D" id="3.40.50.1820">
    <property type="entry name" value="alpha/beta hydrolase"/>
    <property type="match status" value="1"/>
</dbReference>
<reference evidence="11 12" key="1">
    <citation type="journal article" date="2023" name="Hortic Res">
        <title>The complete reference genome for grapevine (Vitis vinifera L.) genetics and breeding.</title>
        <authorList>
            <person name="Shi X."/>
            <person name="Cao S."/>
            <person name="Wang X."/>
            <person name="Huang S."/>
            <person name="Wang Y."/>
            <person name="Liu Z."/>
            <person name="Liu W."/>
            <person name="Leng X."/>
            <person name="Peng Y."/>
            <person name="Wang N."/>
            <person name="Wang Y."/>
            <person name="Ma Z."/>
            <person name="Xu X."/>
            <person name="Zhang F."/>
            <person name="Xue H."/>
            <person name="Zhong H."/>
            <person name="Wang Y."/>
            <person name="Zhang K."/>
            <person name="Velt A."/>
            <person name="Avia K."/>
            <person name="Holtgrawe D."/>
            <person name="Grimplet J."/>
            <person name="Matus J.T."/>
            <person name="Ware D."/>
            <person name="Wu X."/>
            <person name="Wang H."/>
            <person name="Liu C."/>
            <person name="Fang Y."/>
            <person name="Rustenholz C."/>
            <person name="Cheng Z."/>
            <person name="Xiao H."/>
            <person name="Zhou Y."/>
        </authorList>
    </citation>
    <scope>NUCLEOTIDE SEQUENCE [LARGE SCALE GENOMIC DNA]</scope>
    <source>
        <strain evidence="12">cv. Pinot noir / PN40024</strain>
        <tissue evidence="11">Leaf</tissue>
    </source>
</reference>
<evidence type="ECO:0000256" key="8">
    <source>
        <dbReference type="PROSITE-ProRule" id="PRU00175"/>
    </source>
</evidence>
<name>A0ABY9CTG2_VITVI</name>
<dbReference type="InterPro" id="IPR033124">
    <property type="entry name" value="Ser_caboxypep_his_AS"/>
</dbReference>
<evidence type="ECO:0000256" key="4">
    <source>
        <dbReference type="ARBA" id="ARBA00022645"/>
    </source>
</evidence>
<keyword evidence="4 9" id="KW-0121">Carboxypeptidase</keyword>
<keyword evidence="9" id="KW-0732">Signal</keyword>
<gene>
    <name evidence="11" type="ORF">VitviT2T_016944</name>
</gene>
<dbReference type="PANTHER" id="PTHR11802:SF32">
    <property type="entry name" value="SERINE CARBOXYPEPTIDASE-LIKE 29"/>
    <property type="match status" value="1"/>
</dbReference>
<dbReference type="PROSITE" id="PS00560">
    <property type="entry name" value="CARBOXYPEPT_SER_HIS"/>
    <property type="match status" value="1"/>
</dbReference>
<evidence type="ECO:0000256" key="2">
    <source>
        <dbReference type="ARBA" id="ARBA00009431"/>
    </source>
</evidence>
<dbReference type="InterPro" id="IPR029058">
    <property type="entry name" value="AB_hydrolase_fold"/>
</dbReference>
<accession>A0ABY9CTG2</accession>
<dbReference type="EMBL" id="CP126658">
    <property type="protein sequence ID" value="WJZ98421.1"/>
    <property type="molecule type" value="Genomic_DNA"/>
</dbReference>
<dbReference type="Proteomes" id="UP001227230">
    <property type="component" value="Chromosome 11"/>
</dbReference>
<dbReference type="PRINTS" id="PR00724">
    <property type="entry name" value="CRBOXYPTASEC"/>
</dbReference>
<protein>
    <recommendedName>
        <fullName evidence="9">Carboxypeptidase</fullName>
        <ecNumber evidence="9">3.4.16.-</ecNumber>
    </recommendedName>
</protein>
<dbReference type="InterPro" id="IPR001563">
    <property type="entry name" value="Peptidase_S10"/>
</dbReference>
<keyword evidence="8" id="KW-0862">Zinc</keyword>